<keyword evidence="2" id="KW-1185">Reference proteome</keyword>
<accession>A0A1R3FUG6</accession>
<protein>
    <submittedName>
        <fullName evidence="1">Uncharacterized protein</fullName>
    </submittedName>
</protein>
<comment type="caution">
    <text evidence="1">The sequence shown here is derived from an EMBL/GenBank/DDBJ whole genome shotgun (WGS) entry which is preliminary data.</text>
</comment>
<sequence length="67" mass="7663">MAALSEPVFLLHVNPLASQRYLQSHLPYPLTVQQLLHLHLHLRLHSLKILIQTHFRLILVGLGIDGK</sequence>
<dbReference type="AlphaFoldDB" id="A0A1R3FUG6"/>
<evidence type="ECO:0000313" key="2">
    <source>
        <dbReference type="Proteomes" id="UP000188268"/>
    </source>
</evidence>
<organism evidence="1 2">
    <name type="scientific">Corchorus capsularis</name>
    <name type="common">Jute</name>
    <dbReference type="NCBI Taxonomy" id="210143"/>
    <lineage>
        <taxon>Eukaryota</taxon>
        <taxon>Viridiplantae</taxon>
        <taxon>Streptophyta</taxon>
        <taxon>Embryophyta</taxon>
        <taxon>Tracheophyta</taxon>
        <taxon>Spermatophyta</taxon>
        <taxon>Magnoliopsida</taxon>
        <taxon>eudicotyledons</taxon>
        <taxon>Gunneridae</taxon>
        <taxon>Pentapetalae</taxon>
        <taxon>rosids</taxon>
        <taxon>malvids</taxon>
        <taxon>Malvales</taxon>
        <taxon>Malvaceae</taxon>
        <taxon>Grewioideae</taxon>
        <taxon>Apeibeae</taxon>
        <taxon>Corchorus</taxon>
    </lineage>
</organism>
<name>A0A1R3FUG6_COCAP</name>
<proteinExistence type="predicted"/>
<reference evidence="1 2" key="1">
    <citation type="submission" date="2013-09" db="EMBL/GenBank/DDBJ databases">
        <title>Corchorus capsularis genome sequencing.</title>
        <authorList>
            <person name="Alam M."/>
            <person name="Haque M.S."/>
            <person name="Islam M.S."/>
            <person name="Emdad E.M."/>
            <person name="Islam M.M."/>
            <person name="Ahmed B."/>
            <person name="Halim A."/>
            <person name="Hossen Q.M.M."/>
            <person name="Hossain M.Z."/>
            <person name="Ahmed R."/>
            <person name="Khan M.M."/>
            <person name="Islam R."/>
            <person name="Rashid M.M."/>
            <person name="Khan S.A."/>
            <person name="Rahman M.S."/>
            <person name="Alam M."/>
        </authorList>
    </citation>
    <scope>NUCLEOTIDE SEQUENCE [LARGE SCALE GENOMIC DNA]</scope>
    <source>
        <strain evidence="2">cv. CVL-1</strain>
        <tissue evidence="1">Whole seedling</tissue>
    </source>
</reference>
<evidence type="ECO:0000313" key="1">
    <source>
        <dbReference type="EMBL" id="OMO49509.1"/>
    </source>
</evidence>
<dbReference type="EMBL" id="AWWV01016466">
    <property type="protein sequence ID" value="OMO49509.1"/>
    <property type="molecule type" value="Genomic_DNA"/>
</dbReference>
<dbReference type="Proteomes" id="UP000188268">
    <property type="component" value="Unassembled WGS sequence"/>
</dbReference>
<gene>
    <name evidence="1" type="ORF">CCACVL1_30973</name>
</gene>
<dbReference type="Gramene" id="OMO49509">
    <property type="protein sequence ID" value="OMO49509"/>
    <property type="gene ID" value="CCACVL1_30973"/>
</dbReference>